<dbReference type="AlphaFoldDB" id="A0A0F9GXR7"/>
<evidence type="ECO:0000313" key="1">
    <source>
        <dbReference type="EMBL" id="KKL74140.1"/>
    </source>
</evidence>
<proteinExistence type="predicted"/>
<accession>A0A0F9GXR7</accession>
<reference evidence="1" key="1">
    <citation type="journal article" date="2015" name="Nature">
        <title>Complex archaea that bridge the gap between prokaryotes and eukaryotes.</title>
        <authorList>
            <person name="Spang A."/>
            <person name="Saw J.H."/>
            <person name="Jorgensen S.L."/>
            <person name="Zaremba-Niedzwiedzka K."/>
            <person name="Martijn J."/>
            <person name="Lind A.E."/>
            <person name="van Eijk R."/>
            <person name="Schleper C."/>
            <person name="Guy L."/>
            <person name="Ettema T.J."/>
        </authorList>
    </citation>
    <scope>NUCLEOTIDE SEQUENCE</scope>
</reference>
<dbReference type="EMBL" id="LAZR01024745">
    <property type="protein sequence ID" value="KKL74140.1"/>
    <property type="molecule type" value="Genomic_DNA"/>
</dbReference>
<organism evidence="1">
    <name type="scientific">marine sediment metagenome</name>
    <dbReference type="NCBI Taxonomy" id="412755"/>
    <lineage>
        <taxon>unclassified sequences</taxon>
        <taxon>metagenomes</taxon>
        <taxon>ecological metagenomes</taxon>
    </lineage>
</organism>
<sequence>MTIQNVTASAVDVFDQTSWTTIDTMTITPGAGTFLAVFTGETTQNTSPSSNELHVAIFVDGVEQTHTFRAIYGDSSLPSNQQPVATSCLVTPTAGQVVDVRYKQTAGNAMFITFRELTLLPAEQTTYQDSATGDVTINSATWATLGSMTRTPASGDYLVVFTASEETPSDDVAGFRLSVGGTPVPHTVRRVECELSVQDSPYDVMIAASISPNGSQVVEIEWQKNAGTGPVTCHQRSMTLIEVNSGDIFQATGTADDTDSTTR</sequence>
<protein>
    <submittedName>
        <fullName evidence="1">Uncharacterized protein</fullName>
    </submittedName>
</protein>
<gene>
    <name evidence="1" type="ORF">LCGC14_2067860</name>
</gene>
<name>A0A0F9GXR7_9ZZZZ</name>
<comment type="caution">
    <text evidence="1">The sequence shown here is derived from an EMBL/GenBank/DDBJ whole genome shotgun (WGS) entry which is preliminary data.</text>
</comment>